<dbReference type="InterPro" id="IPR019819">
    <property type="entry name" value="Carboxylesterase_B_CS"/>
</dbReference>
<dbReference type="InterPro" id="IPR002018">
    <property type="entry name" value="CarbesteraseB"/>
</dbReference>
<keyword evidence="2" id="KW-0719">Serine esterase</keyword>
<protein>
    <recommendedName>
        <fullName evidence="6">Carboxylic ester hydrolase</fullName>
        <ecNumber evidence="6">3.1.1.-</ecNumber>
    </recommendedName>
</protein>
<feature type="chain" id="PRO_5035953151" description="Carboxylic ester hydrolase" evidence="6">
    <location>
        <begin position="21"/>
        <end position="664"/>
    </location>
</feature>
<reference evidence="8" key="1">
    <citation type="submission" date="2021-02" db="EMBL/GenBank/DDBJ databases">
        <authorList>
            <person name="Nowell W R."/>
        </authorList>
    </citation>
    <scope>NUCLEOTIDE SEQUENCE</scope>
</reference>
<dbReference type="Proteomes" id="UP000663852">
    <property type="component" value="Unassembled WGS sequence"/>
</dbReference>
<evidence type="ECO:0000256" key="3">
    <source>
        <dbReference type="ARBA" id="ARBA00022801"/>
    </source>
</evidence>
<name>A0A814ZCL5_ADIRI</name>
<dbReference type="PRINTS" id="PR00878">
    <property type="entry name" value="CHOLNESTRASE"/>
</dbReference>
<sequence length="664" mass="76097">MFYSTIIFFVFTIFTKKIIAQTCVHSSDPLVRCTSHGLVRGIRNDFYINSSNITSTTIESKSAYAFYGIPYGEAPNGEKRFRKPIPKQPWPRGTIYNATTLPNSCYQMIIEFFNISGEAIWAPVTPLSEDCLYLNIWTPITAQQQQPLAVMVWIYGGGFTSGSSTLNLYDGSILAATQNVIVASMEYRVDSLGFLYLGTSDAPGNQGLYDQLLAMEWIHKNIRNFGGDPNRITLFGESAGAVSVGLHLLAPKSRPFFTNAILESAGASAKWSVLSPQIAKYRSEEFLNAFASYITDRYESGPSDPEYAYIPRECQKRMTTIADKFQCVKNYPILSQNHFRSSWALKSYNGGPVGYTFVPTVDGDFIPYDPEQMLIKGDFKKCPLLLGVNKDEGSYFTVYVPYGDMSFNSTAHVDYKTFKNAINGYFEYMPTYPTKRAPMLLESILQTYTKWNDYNNTVLNAAQLNSAVGDYHFVCPTVFLADVYAQENLPIYFYHFTLRSSINPWHDWLGVLHGDEIMFVFGEPLNITDSLHYTHEEIIVSQKLMAYWTNFAKYSNPNQRHDAHWANEWRQYKWPSREHIVLNKNLAKNLFPDHGAALRAEFCSFWLDYIPKLSSATSNISEEEGRWKQEFRQYQDRIQQWDYYYTKYLELLDKNNDKLVKCIG</sequence>
<evidence type="ECO:0000313" key="10">
    <source>
        <dbReference type="Proteomes" id="UP000663828"/>
    </source>
</evidence>
<proteinExistence type="inferred from homology"/>
<dbReference type="PANTHER" id="PTHR43918">
    <property type="entry name" value="ACETYLCHOLINESTERASE"/>
    <property type="match status" value="1"/>
</dbReference>
<dbReference type="EMBL" id="CAJNOR010002052">
    <property type="protein sequence ID" value="CAF1240555.1"/>
    <property type="molecule type" value="Genomic_DNA"/>
</dbReference>
<keyword evidence="4" id="KW-1015">Disulfide bond</keyword>
<dbReference type="GO" id="GO:0006581">
    <property type="term" value="P:acetylcholine catabolic process"/>
    <property type="evidence" value="ECO:0007669"/>
    <property type="project" value="TreeGrafter"/>
</dbReference>
<dbReference type="GO" id="GO:0005886">
    <property type="term" value="C:plasma membrane"/>
    <property type="evidence" value="ECO:0007669"/>
    <property type="project" value="TreeGrafter"/>
</dbReference>
<dbReference type="PROSITE" id="PS00941">
    <property type="entry name" value="CARBOXYLESTERASE_B_2"/>
    <property type="match status" value="1"/>
</dbReference>
<dbReference type="GO" id="GO:0019695">
    <property type="term" value="P:choline metabolic process"/>
    <property type="evidence" value="ECO:0007669"/>
    <property type="project" value="TreeGrafter"/>
</dbReference>
<dbReference type="PROSITE" id="PS00122">
    <property type="entry name" value="CARBOXYLESTERASE_B_1"/>
    <property type="match status" value="1"/>
</dbReference>
<accession>A0A814ZCL5</accession>
<evidence type="ECO:0000256" key="6">
    <source>
        <dbReference type="RuleBase" id="RU361235"/>
    </source>
</evidence>
<gene>
    <name evidence="9" type="ORF">EDS130_LOCUS29810</name>
    <name evidence="8" type="ORF">XAT740_LOCUS25716</name>
</gene>
<dbReference type="InterPro" id="IPR050654">
    <property type="entry name" value="AChE-related_enzymes"/>
</dbReference>
<comment type="caution">
    <text evidence="8">The sequence shown here is derived from an EMBL/GenBank/DDBJ whole genome shotgun (WGS) entry which is preliminary data.</text>
</comment>
<evidence type="ECO:0000313" key="8">
    <source>
        <dbReference type="EMBL" id="CAF1240555.1"/>
    </source>
</evidence>
<dbReference type="Proteomes" id="UP000663828">
    <property type="component" value="Unassembled WGS sequence"/>
</dbReference>
<dbReference type="EMBL" id="CAJNOJ010000204">
    <property type="protein sequence ID" value="CAF1285803.1"/>
    <property type="molecule type" value="Genomic_DNA"/>
</dbReference>
<dbReference type="Gene3D" id="3.40.50.1820">
    <property type="entry name" value="alpha/beta hydrolase"/>
    <property type="match status" value="1"/>
</dbReference>
<dbReference type="AlphaFoldDB" id="A0A814ZCL5"/>
<keyword evidence="10" id="KW-1185">Reference proteome</keyword>
<dbReference type="PANTHER" id="PTHR43918:SF12">
    <property type="entry name" value="ACETYLCHOLINESTERASE 1"/>
    <property type="match status" value="1"/>
</dbReference>
<evidence type="ECO:0000259" key="7">
    <source>
        <dbReference type="Pfam" id="PF00135"/>
    </source>
</evidence>
<dbReference type="InterPro" id="IPR019826">
    <property type="entry name" value="Carboxylesterase_B_AS"/>
</dbReference>
<dbReference type="InterPro" id="IPR000997">
    <property type="entry name" value="Cholinesterase"/>
</dbReference>
<dbReference type="InterPro" id="IPR029058">
    <property type="entry name" value="AB_hydrolase_fold"/>
</dbReference>
<dbReference type="FunFam" id="3.40.50.1820:FF:000029">
    <property type="entry name" value="Acetylcholinesterase"/>
    <property type="match status" value="1"/>
</dbReference>
<evidence type="ECO:0000256" key="1">
    <source>
        <dbReference type="ARBA" id="ARBA00005964"/>
    </source>
</evidence>
<organism evidence="8 10">
    <name type="scientific">Adineta ricciae</name>
    <name type="common">Rotifer</name>
    <dbReference type="NCBI Taxonomy" id="249248"/>
    <lineage>
        <taxon>Eukaryota</taxon>
        <taxon>Metazoa</taxon>
        <taxon>Spiralia</taxon>
        <taxon>Gnathifera</taxon>
        <taxon>Rotifera</taxon>
        <taxon>Eurotatoria</taxon>
        <taxon>Bdelloidea</taxon>
        <taxon>Adinetida</taxon>
        <taxon>Adinetidae</taxon>
        <taxon>Adineta</taxon>
    </lineage>
</organism>
<feature type="domain" description="Carboxylesterase type B" evidence="7">
    <location>
        <begin position="59"/>
        <end position="606"/>
    </location>
</feature>
<feature type="signal peptide" evidence="6">
    <location>
        <begin position="1"/>
        <end position="20"/>
    </location>
</feature>
<evidence type="ECO:0000256" key="2">
    <source>
        <dbReference type="ARBA" id="ARBA00022487"/>
    </source>
</evidence>
<feature type="active site" description="Charge relay system" evidence="5">
    <location>
        <position position="392"/>
    </location>
</feature>
<keyword evidence="6" id="KW-0732">Signal</keyword>
<keyword evidence="3 6" id="KW-0378">Hydrolase</keyword>
<dbReference type="OrthoDB" id="9000293at2759"/>
<feature type="active site" description="Acyl-ester intermediate" evidence="5">
    <location>
        <position position="238"/>
    </location>
</feature>
<comment type="similarity">
    <text evidence="1 6">Belongs to the type-B carboxylesterase/lipase family.</text>
</comment>
<feature type="active site" description="Charge relay system" evidence="5">
    <location>
        <position position="513"/>
    </location>
</feature>
<evidence type="ECO:0000256" key="4">
    <source>
        <dbReference type="ARBA" id="ARBA00023157"/>
    </source>
</evidence>
<evidence type="ECO:0000256" key="5">
    <source>
        <dbReference type="PIRSR" id="PIRSR600997-1"/>
    </source>
</evidence>
<dbReference type="GO" id="GO:0005615">
    <property type="term" value="C:extracellular space"/>
    <property type="evidence" value="ECO:0007669"/>
    <property type="project" value="TreeGrafter"/>
</dbReference>
<dbReference type="GO" id="GO:0003990">
    <property type="term" value="F:acetylcholinesterase activity"/>
    <property type="evidence" value="ECO:0007669"/>
    <property type="project" value="TreeGrafter"/>
</dbReference>
<evidence type="ECO:0000313" key="9">
    <source>
        <dbReference type="EMBL" id="CAF1285803.1"/>
    </source>
</evidence>
<dbReference type="EC" id="3.1.1.-" evidence="6"/>
<dbReference type="SUPFAM" id="SSF53474">
    <property type="entry name" value="alpha/beta-Hydrolases"/>
    <property type="match status" value="1"/>
</dbReference>
<dbReference type="Pfam" id="PF00135">
    <property type="entry name" value="COesterase"/>
    <property type="match status" value="1"/>
</dbReference>